<reference evidence="3" key="1">
    <citation type="journal article" date="2014" name="Genome Announc.">
        <title>Complete Genome Sequence of the Highly Transformable Pseudomonas stutzeri Strain 28a24.</title>
        <authorList>
            <person name="Smith B.A."/>
            <person name="Dougherty K.M."/>
            <person name="Baltrus D.A."/>
        </authorList>
    </citation>
    <scope>NUCLEOTIDE SEQUENCE [LARGE SCALE GENOMIC DNA]</scope>
    <source>
        <strain evidence="3">28a24</strain>
    </source>
</reference>
<dbReference type="EMBL" id="CP007441">
    <property type="protein sequence ID" value="AHL77684.1"/>
    <property type="molecule type" value="Genomic_DNA"/>
</dbReference>
<dbReference type="Pfam" id="PF00078">
    <property type="entry name" value="RVT_1"/>
    <property type="match status" value="1"/>
</dbReference>
<name>W8R4V4_STUST</name>
<dbReference type="PROSITE" id="PS50878">
    <property type="entry name" value="RT_POL"/>
    <property type="match status" value="1"/>
</dbReference>
<evidence type="ECO:0000313" key="3">
    <source>
        <dbReference type="Proteomes" id="UP000019522"/>
    </source>
</evidence>
<protein>
    <recommendedName>
        <fullName evidence="1">Reverse transcriptase domain-containing protein</fullName>
    </recommendedName>
</protein>
<dbReference type="KEGG" id="pstt:CH92_17935"/>
<dbReference type="AlphaFoldDB" id="W8R4V4"/>
<sequence length="352" mass="40677">MVSRLISRNIKANYHIKQSDRQTIISNVLSFFKEGTPYAVYRFDLVSFYESIDRKVLFDRLMADSKCSWRTLVLLDQLFAVIDICGVAGLPRGLGVSATLSEFYLSSFDQAIKSDVDVFYYARFVDDIIVITSGRESKNDFEKKLLEFLPAGLDFHKVGDKRSYHTIPKAKEPHLGLEQKKFQIKYLGYQMKIFECCSEEAVLGSLRRKVVCDISQDKVLRIKKKFIAAISSFLSSAQLPPDYLLLKNRVRALTGNYNINDPMSGIEIKTGIYFNYIQKNYIGHCSLDELDVFMRGVLFSSKHQLSRRIASALTLQQRKLLAGYSFKTGFKKIRFHSFKYETLRKIKECWRK</sequence>
<dbReference type="CDD" id="cd01646">
    <property type="entry name" value="RT_Bac_retron_I"/>
    <property type="match status" value="1"/>
</dbReference>
<gene>
    <name evidence="2" type="ORF">CH92_17935</name>
</gene>
<organism evidence="2 3">
    <name type="scientific">Stutzerimonas stutzeri</name>
    <name type="common">Pseudomonas stutzeri</name>
    <dbReference type="NCBI Taxonomy" id="316"/>
    <lineage>
        <taxon>Bacteria</taxon>
        <taxon>Pseudomonadati</taxon>
        <taxon>Pseudomonadota</taxon>
        <taxon>Gammaproteobacteria</taxon>
        <taxon>Pseudomonadales</taxon>
        <taxon>Pseudomonadaceae</taxon>
        <taxon>Stutzerimonas</taxon>
    </lineage>
</organism>
<dbReference type="InterPro" id="IPR000477">
    <property type="entry name" value="RT_dom"/>
</dbReference>
<dbReference type="NCBIfam" id="NF041747">
    <property type="entry name" value="Drt3a"/>
    <property type="match status" value="1"/>
</dbReference>
<dbReference type="Proteomes" id="UP000019522">
    <property type="component" value="Chromosome"/>
</dbReference>
<evidence type="ECO:0000313" key="2">
    <source>
        <dbReference type="EMBL" id="AHL77684.1"/>
    </source>
</evidence>
<evidence type="ECO:0000259" key="1">
    <source>
        <dbReference type="PROSITE" id="PS50878"/>
    </source>
</evidence>
<reference evidence="2 3" key="2">
    <citation type="submission" date="2014-03" db="EMBL/GenBank/DDBJ databases">
        <authorList>
            <person name="Baltrus D."/>
            <person name="Dougherty K."/>
        </authorList>
    </citation>
    <scope>NUCLEOTIDE SEQUENCE</scope>
    <source>
        <strain evidence="2 3">28a24</strain>
    </source>
</reference>
<proteinExistence type="predicted"/>
<accession>W8R4V4</accession>
<dbReference type="PATRIC" id="fig|316.77.peg.3579"/>
<feature type="domain" description="Reverse transcriptase" evidence="1">
    <location>
        <begin position="1"/>
        <end position="191"/>
    </location>
</feature>